<accession>A0ABU4HMZ4</accession>
<evidence type="ECO:0000313" key="5">
    <source>
        <dbReference type="Proteomes" id="UP001284601"/>
    </source>
</evidence>
<dbReference type="Pfam" id="PF12891">
    <property type="entry name" value="Glyco_hydro_44"/>
    <property type="match status" value="1"/>
</dbReference>
<reference evidence="4 5" key="2">
    <citation type="submission" date="2023-10" db="EMBL/GenBank/DDBJ databases">
        <authorList>
            <person name="Han X.F."/>
        </authorList>
    </citation>
    <scope>NUCLEOTIDE SEQUENCE [LARGE SCALE GENOMIC DNA]</scope>
    <source>
        <strain evidence="4 5">KCTC 39840</strain>
    </source>
</reference>
<dbReference type="SUPFAM" id="SSF51445">
    <property type="entry name" value="(Trans)glycosidases"/>
    <property type="match status" value="1"/>
</dbReference>
<dbReference type="InterPro" id="IPR024745">
    <property type="entry name" value="GH44_cat"/>
</dbReference>
<comment type="caution">
    <text evidence="4">The sequence shown here is derived from an EMBL/GenBank/DDBJ whole genome shotgun (WGS) entry which is preliminary data.</text>
</comment>
<feature type="region of interest" description="Disordered" evidence="1">
    <location>
        <begin position="176"/>
        <end position="201"/>
    </location>
</feature>
<dbReference type="EMBL" id="JAWSTH010000020">
    <property type="protein sequence ID" value="MDW5594677.1"/>
    <property type="molecule type" value="Genomic_DNA"/>
</dbReference>
<proteinExistence type="predicted"/>
<dbReference type="Proteomes" id="UP001284601">
    <property type="component" value="Unassembled WGS sequence"/>
</dbReference>
<dbReference type="InterPro" id="IPR013780">
    <property type="entry name" value="Glyco_hydro_b"/>
</dbReference>
<keyword evidence="5" id="KW-1185">Reference proteome</keyword>
<feature type="compositionally biased region" description="Pro residues" evidence="1">
    <location>
        <begin position="549"/>
        <end position="573"/>
    </location>
</feature>
<protein>
    <submittedName>
        <fullName evidence="4">Glycoside hydrolase family 44 protein</fullName>
    </submittedName>
</protein>
<evidence type="ECO:0000259" key="3">
    <source>
        <dbReference type="Pfam" id="PF12891"/>
    </source>
</evidence>
<feature type="domain" description="Glycoside hydrolase family 44 catalytic" evidence="3">
    <location>
        <begin position="88"/>
        <end position="333"/>
    </location>
</feature>
<dbReference type="InterPro" id="IPR017853">
    <property type="entry name" value="GH"/>
</dbReference>
<feature type="compositionally biased region" description="Polar residues" evidence="1">
    <location>
        <begin position="189"/>
        <end position="201"/>
    </location>
</feature>
<dbReference type="Gene3D" id="2.60.40.1180">
    <property type="entry name" value="Golgi alpha-mannosidase II"/>
    <property type="match status" value="1"/>
</dbReference>
<feature type="region of interest" description="Disordered" evidence="1">
    <location>
        <begin position="542"/>
        <end position="596"/>
    </location>
</feature>
<dbReference type="GO" id="GO:0016787">
    <property type="term" value="F:hydrolase activity"/>
    <property type="evidence" value="ECO:0007669"/>
    <property type="project" value="UniProtKB-KW"/>
</dbReference>
<evidence type="ECO:0000313" key="4">
    <source>
        <dbReference type="EMBL" id="MDW5594677.1"/>
    </source>
</evidence>
<reference evidence="5" key="1">
    <citation type="submission" date="2023-07" db="EMBL/GenBank/DDBJ databases">
        <title>Conexibacter stalactiti sp. nov., isolated from stalactites in a lava cave and emended description of the genus Conexibacter.</title>
        <authorList>
            <person name="Lee S.D."/>
        </authorList>
    </citation>
    <scope>NUCLEOTIDE SEQUENCE [LARGE SCALE GENOMIC DNA]</scope>
    <source>
        <strain evidence="5">KCTC 39840</strain>
    </source>
</reference>
<gene>
    <name evidence="4" type="ORF">R7226_10040</name>
</gene>
<feature type="signal peptide" evidence="2">
    <location>
        <begin position="1"/>
        <end position="31"/>
    </location>
</feature>
<name>A0ABU4HMZ4_9ACTN</name>
<organism evidence="4 5">
    <name type="scientific">Conexibacter stalactiti</name>
    <dbReference type="NCBI Taxonomy" id="1940611"/>
    <lineage>
        <taxon>Bacteria</taxon>
        <taxon>Bacillati</taxon>
        <taxon>Actinomycetota</taxon>
        <taxon>Thermoleophilia</taxon>
        <taxon>Solirubrobacterales</taxon>
        <taxon>Conexibacteraceae</taxon>
        <taxon>Conexibacter</taxon>
    </lineage>
</organism>
<evidence type="ECO:0000256" key="1">
    <source>
        <dbReference type="SAM" id="MobiDB-lite"/>
    </source>
</evidence>
<keyword evidence="2" id="KW-0732">Signal</keyword>
<sequence>MRRASLRSSLAGTFALAATLLALPAAGQALAAPGPALTVDVAADRHAISPEIYGMSYADPTLADELRLPVNRWGGNYTDRYNWRIDTWSTGRDWFFENISGCWSACAGEPPADPSQGYRRILDGDRATGAQTLLTLPMVGWVARQAGYAHPLPCSYPRSLFPDQDRWDTEWLPPSASACGNGRDDGDWITTNDPNVASTPSTAQLSSDWIADITARYGAGAVRWYGLGNEPALWNDTHVDVHPQPTTSGELRDKTIALARAAKQADPSGLTLGLSEWGWPAYFASAAEQQGQPDPAKPAGVPLVGWFLDQLRAAGEADGKRLLDYLDLHYYQQMTVNDAPGSTAVTRSLWDPSYTDESWIDQRIALLPRMHAWIADHYPGTKVALSEYDLSIGDPVLDTVIQADTLGILARERVDLAARWSPPKAGEAQANAFRLYRNYDGAGGRFGDTWVRSVSADQATVAVYGAARSDDGAITIAVVNKSGQTRSTPLTLAGAERAVTTAQAWQWSGAAPGARPVRVADVAFGGSATTLELPAHSLTMVVVPGDTRTPPPDEPARPLPTAPGQPADPPANGPTPGGATPGGRRPATVPPLPLADRVGLPSAKRCVRAATLKFRVRSPTTRRLLSARVAIGRRALTLGGRGLTRPVVLRGLPRSGAFTVKVRLRLAGERRTTVAHRRYQRCR</sequence>
<keyword evidence="4" id="KW-0378">Hydrolase</keyword>
<dbReference type="Gene3D" id="3.20.20.80">
    <property type="entry name" value="Glycosidases"/>
    <property type="match status" value="1"/>
</dbReference>
<feature type="chain" id="PRO_5046983729" evidence="2">
    <location>
        <begin position="32"/>
        <end position="683"/>
    </location>
</feature>
<dbReference type="RefSeq" id="WP_318596971.1">
    <property type="nucleotide sequence ID" value="NZ_JAWSTH010000020.1"/>
</dbReference>
<evidence type="ECO:0000256" key="2">
    <source>
        <dbReference type="SAM" id="SignalP"/>
    </source>
</evidence>